<gene>
    <name evidence="1" type="ORF">BDN71DRAFT_1594736</name>
</gene>
<protein>
    <submittedName>
        <fullName evidence="1">Uncharacterized protein</fullName>
    </submittedName>
</protein>
<proteinExistence type="predicted"/>
<evidence type="ECO:0000313" key="1">
    <source>
        <dbReference type="EMBL" id="KAF9486897.1"/>
    </source>
</evidence>
<dbReference type="EMBL" id="MU154865">
    <property type="protein sequence ID" value="KAF9486897.1"/>
    <property type="molecule type" value="Genomic_DNA"/>
</dbReference>
<dbReference type="Proteomes" id="UP000807025">
    <property type="component" value="Unassembled WGS sequence"/>
</dbReference>
<sequence length="103" mass="11777">METKLLALAASSTTRTDLGDEIRHLTDERDGAMKSVTWLEAQLSILEKESRLTQEDWSWAQLLTEERDRAMVALNEQTEINRVWASEIKALGDRCKSLAEANW</sequence>
<organism evidence="1 2">
    <name type="scientific">Pleurotus eryngii</name>
    <name type="common">Boletus of the steppes</name>
    <dbReference type="NCBI Taxonomy" id="5323"/>
    <lineage>
        <taxon>Eukaryota</taxon>
        <taxon>Fungi</taxon>
        <taxon>Dikarya</taxon>
        <taxon>Basidiomycota</taxon>
        <taxon>Agaricomycotina</taxon>
        <taxon>Agaricomycetes</taxon>
        <taxon>Agaricomycetidae</taxon>
        <taxon>Agaricales</taxon>
        <taxon>Pleurotineae</taxon>
        <taxon>Pleurotaceae</taxon>
        <taxon>Pleurotus</taxon>
    </lineage>
</organism>
<accession>A0A9P5ZER0</accession>
<reference evidence="1" key="1">
    <citation type="submission" date="2020-11" db="EMBL/GenBank/DDBJ databases">
        <authorList>
            <consortium name="DOE Joint Genome Institute"/>
            <person name="Ahrendt S."/>
            <person name="Riley R."/>
            <person name="Andreopoulos W."/>
            <person name="Labutti K."/>
            <person name="Pangilinan J."/>
            <person name="Ruiz-Duenas F.J."/>
            <person name="Barrasa J.M."/>
            <person name="Sanchez-Garcia M."/>
            <person name="Camarero S."/>
            <person name="Miyauchi S."/>
            <person name="Serrano A."/>
            <person name="Linde D."/>
            <person name="Babiker R."/>
            <person name="Drula E."/>
            <person name="Ayuso-Fernandez I."/>
            <person name="Pacheco R."/>
            <person name="Padilla G."/>
            <person name="Ferreira P."/>
            <person name="Barriuso J."/>
            <person name="Kellner H."/>
            <person name="Castanera R."/>
            <person name="Alfaro M."/>
            <person name="Ramirez L."/>
            <person name="Pisabarro A.G."/>
            <person name="Kuo A."/>
            <person name="Tritt A."/>
            <person name="Lipzen A."/>
            <person name="He G."/>
            <person name="Yan M."/>
            <person name="Ng V."/>
            <person name="Cullen D."/>
            <person name="Martin F."/>
            <person name="Rosso M.-N."/>
            <person name="Henrissat B."/>
            <person name="Hibbett D."/>
            <person name="Martinez A.T."/>
            <person name="Grigoriev I.V."/>
        </authorList>
    </citation>
    <scope>NUCLEOTIDE SEQUENCE</scope>
    <source>
        <strain evidence="1">ATCC 90797</strain>
    </source>
</reference>
<evidence type="ECO:0000313" key="2">
    <source>
        <dbReference type="Proteomes" id="UP000807025"/>
    </source>
</evidence>
<name>A0A9P5ZER0_PLEER</name>
<comment type="caution">
    <text evidence="1">The sequence shown here is derived from an EMBL/GenBank/DDBJ whole genome shotgun (WGS) entry which is preliminary data.</text>
</comment>
<keyword evidence="2" id="KW-1185">Reference proteome</keyword>
<dbReference type="AlphaFoldDB" id="A0A9P5ZER0"/>